<accession>A0ABV8D5Q8</accession>
<dbReference type="Gene3D" id="1.10.287.950">
    <property type="entry name" value="Methyl-accepting chemotaxis protein"/>
    <property type="match status" value="1"/>
</dbReference>
<keyword evidence="5" id="KW-1185">Reference proteome</keyword>
<keyword evidence="1" id="KW-0807">Transducer</keyword>
<comment type="caution">
    <text evidence="4">The sequence shown here is derived from an EMBL/GenBank/DDBJ whole genome shotgun (WGS) entry which is preliminary data.</text>
</comment>
<evidence type="ECO:0000259" key="3">
    <source>
        <dbReference type="PROSITE" id="PS50111"/>
    </source>
</evidence>
<protein>
    <submittedName>
        <fullName evidence="4">Methyl-accepting chemotaxis protein</fullName>
    </submittedName>
</protein>
<evidence type="ECO:0000256" key="2">
    <source>
        <dbReference type="SAM" id="MobiDB-lite"/>
    </source>
</evidence>
<dbReference type="Proteomes" id="UP001595693">
    <property type="component" value="Unassembled WGS sequence"/>
</dbReference>
<feature type="region of interest" description="Disordered" evidence="2">
    <location>
        <begin position="1"/>
        <end position="43"/>
    </location>
</feature>
<evidence type="ECO:0000313" key="5">
    <source>
        <dbReference type="Proteomes" id="UP001595693"/>
    </source>
</evidence>
<evidence type="ECO:0000313" key="4">
    <source>
        <dbReference type="EMBL" id="MFC3933502.1"/>
    </source>
</evidence>
<sequence>MAAFPISTRNGMATSSMPASTSFSPPSSTLSLAPKAGSSTSRDGEMSLVNLAARQRMLSQRMVLQTVLAARGSDLHMKAARSSLTLFTDSQAKLVDTAGHLDAANGDIIRKTYHGPNGVGATIDAFAQQVGTTLDLAERHSPRVEDALARLVESTDSALEALNTATTAFDQVGKAKSETLMKELAGIVASIQTVAREAKVVSFNAQVMAARAGQHGREFAVVANVLSGITNEIDGLSLQAVSLAGRSRGAA</sequence>
<dbReference type="SUPFAM" id="SSF58104">
    <property type="entry name" value="Methyl-accepting chemotaxis protein (MCP) signaling domain"/>
    <property type="match status" value="1"/>
</dbReference>
<dbReference type="RefSeq" id="WP_369801390.1">
    <property type="nucleotide sequence ID" value="NZ_JAMXAX010000021.1"/>
</dbReference>
<organism evidence="4 5">
    <name type="scientific">Acidovorax facilis</name>
    <dbReference type="NCBI Taxonomy" id="12917"/>
    <lineage>
        <taxon>Bacteria</taxon>
        <taxon>Pseudomonadati</taxon>
        <taxon>Pseudomonadota</taxon>
        <taxon>Betaproteobacteria</taxon>
        <taxon>Burkholderiales</taxon>
        <taxon>Comamonadaceae</taxon>
        <taxon>Acidovorax</taxon>
    </lineage>
</organism>
<dbReference type="PROSITE" id="PS50111">
    <property type="entry name" value="CHEMOTAXIS_TRANSDUC_2"/>
    <property type="match status" value="1"/>
</dbReference>
<proteinExistence type="predicted"/>
<reference evidence="5" key="1">
    <citation type="journal article" date="2019" name="Int. J. Syst. Evol. Microbiol.">
        <title>The Global Catalogue of Microorganisms (GCM) 10K type strain sequencing project: providing services to taxonomists for standard genome sequencing and annotation.</title>
        <authorList>
            <consortium name="The Broad Institute Genomics Platform"/>
            <consortium name="The Broad Institute Genome Sequencing Center for Infectious Disease"/>
            <person name="Wu L."/>
            <person name="Ma J."/>
        </authorList>
    </citation>
    <scope>NUCLEOTIDE SEQUENCE [LARGE SCALE GENOMIC DNA]</scope>
    <source>
        <strain evidence="5">CCUG 2113</strain>
    </source>
</reference>
<feature type="domain" description="Methyl-accepting transducer" evidence="3">
    <location>
        <begin position="182"/>
        <end position="251"/>
    </location>
</feature>
<feature type="compositionally biased region" description="Low complexity" evidence="2">
    <location>
        <begin position="12"/>
        <end position="34"/>
    </location>
</feature>
<name>A0ABV8D5Q8_9BURK</name>
<dbReference type="InterPro" id="IPR004089">
    <property type="entry name" value="MCPsignal_dom"/>
</dbReference>
<gene>
    <name evidence="4" type="ORF">ACFOW3_02575</name>
</gene>
<evidence type="ECO:0000256" key="1">
    <source>
        <dbReference type="PROSITE-ProRule" id="PRU00284"/>
    </source>
</evidence>
<dbReference type="EMBL" id="JBHSAJ010000003">
    <property type="protein sequence ID" value="MFC3933502.1"/>
    <property type="molecule type" value="Genomic_DNA"/>
</dbReference>